<dbReference type="GO" id="GO:0020037">
    <property type="term" value="F:heme binding"/>
    <property type="evidence" value="ECO:0007669"/>
    <property type="project" value="InterPro"/>
</dbReference>
<dbReference type="InterPro" id="IPR001128">
    <property type="entry name" value="Cyt_P450"/>
</dbReference>
<evidence type="ECO:0000313" key="7">
    <source>
        <dbReference type="Proteomes" id="UP000813463"/>
    </source>
</evidence>
<dbReference type="InterPro" id="IPR017972">
    <property type="entry name" value="Cyt_P450_CS"/>
</dbReference>
<dbReference type="PANTHER" id="PTHR47955:SF15">
    <property type="entry name" value="CYTOCHROME P450 71A2-LIKE"/>
    <property type="match status" value="1"/>
</dbReference>
<keyword evidence="3 4" id="KW-0408">Iron</keyword>
<dbReference type="PANTHER" id="PTHR47955">
    <property type="entry name" value="CYTOCHROME P450 FAMILY 71 PROTEIN"/>
    <property type="match status" value="1"/>
</dbReference>
<keyword evidence="6" id="KW-0472">Membrane</keyword>
<reference evidence="8" key="2">
    <citation type="submission" date="2025-08" db="UniProtKB">
        <authorList>
            <consortium name="RefSeq"/>
        </authorList>
    </citation>
    <scope>IDENTIFICATION</scope>
    <source>
        <tissue evidence="8">Leaf</tissue>
    </source>
</reference>
<dbReference type="SUPFAM" id="SSF48264">
    <property type="entry name" value="Cytochrome P450"/>
    <property type="match status" value="1"/>
</dbReference>
<dbReference type="GeneID" id="110802316"/>
<evidence type="ECO:0000256" key="1">
    <source>
        <dbReference type="ARBA" id="ARBA00010617"/>
    </source>
</evidence>
<gene>
    <name evidence="8" type="primary">LOC110802316</name>
</gene>
<evidence type="ECO:0000256" key="5">
    <source>
        <dbReference type="RuleBase" id="RU000461"/>
    </source>
</evidence>
<keyword evidence="4 5" id="KW-0349">Heme</keyword>
<keyword evidence="6" id="KW-0812">Transmembrane</keyword>
<dbReference type="RefSeq" id="XP_021863454.2">
    <property type="nucleotide sequence ID" value="XM_022007762.2"/>
</dbReference>
<dbReference type="GO" id="GO:0016705">
    <property type="term" value="F:oxidoreductase activity, acting on paired donors, with incorporation or reduction of molecular oxygen"/>
    <property type="evidence" value="ECO:0007669"/>
    <property type="project" value="InterPro"/>
</dbReference>
<evidence type="ECO:0000313" key="8">
    <source>
        <dbReference type="RefSeq" id="XP_021863454.2"/>
    </source>
</evidence>
<dbReference type="PRINTS" id="PR00385">
    <property type="entry name" value="P450"/>
</dbReference>
<keyword evidence="2 4" id="KW-0479">Metal-binding</keyword>
<dbReference type="Gene3D" id="1.10.630.10">
    <property type="entry name" value="Cytochrome P450"/>
    <property type="match status" value="1"/>
</dbReference>
<keyword evidence="6" id="KW-1133">Transmembrane helix</keyword>
<reference evidence="7" key="1">
    <citation type="journal article" date="2021" name="Nat. Commun.">
        <title>Genomic analyses provide insights into spinach domestication and the genetic basis of agronomic traits.</title>
        <authorList>
            <person name="Cai X."/>
            <person name="Sun X."/>
            <person name="Xu C."/>
            <person name="Sun H."/>
            <person name="Wang X."/>
            <person name="Ge C."/>
            <person name="Zhang Z."/>
            <person name="Wang Q."/>
            <person name="Fei Z."/>
            <person name="Jiao C."/>
            <person name="Wang Q."/>
        </authorList>
    </citation>
    <scope>NUCLEOTIDE SEQUENCE [LARGE SCALE GENOMIC DNA]</scope>
    <source>
        <strain evidence="7">cv. Varoflay</strain>
    </source>
</reference>
<comment type="similarity">
    <text evidence="1 5">Belongs to the cytochrome P450 family.</text>
</comment>
<dbReference type="CDD" id="cd11072">
    <property type="entry name" value="CYP71-like"/>
    <property type="match status" value="1"/>
</dbReference>
<accession>A0A9R0K9I1</accession>
<evidence type="ECO:0000256" key="3">
    <source>
        <dbReference type="ARBA" id="ARBA00023004"/>
    </source>
</evidence>
<dbReference type="Proteomes" id="UP000813463">
    <property type="component" value="Chromosome 1"/>
</dbReference>
<feature type="binding site" description="axial binding residue" evidence="4">
    <location>
        <position position="451"/>
    </location>
    <ligand>
        <name>heme</name>
        <dbReference type="ChEBI" id="CHEBI:30413"/>
    </ligand>
    <ligandPart>
        <name>Fe</name>
        <dbReference type="ChEBI" id="CHEBI:18248"/>
    </ligandPart>
</feature>
<protein>
    <submittedName>
        <fullName evidence="8">Cytochrome P450 736A117</fullName>
    </submittedName>
</protein>
<dbReference type="InterPro" id="IPR002401">
    <property type="entry name" value="Cyt_P450_E_grp-I"/>
</dbReference>
<evidence type="ECO:0000256" key="2">
    <source>
        <dbReference type="ARBA" id="ARBA00022723"/>
    </source>
</evidence>
<organism evidence="7 8">
    <name type="scientific">Spinacia oleracea</name>
    <name type="common">Spinach</name>
    <dbReference type="NCBI Taxonomy" id="3562"/>
    <lineage>
        <taxon>Eukaryota</taxon>
        <taxon>Viridiplantae</taxon>
        <taxon>Streptophyta</taxon>
        <taxon>Embryophyta</taxon>
        <taxon>Tracheophyta</taxon>
        <taxon>Spermatophyta</taxon>
        <taxon>Magnoliopsida</taxon>
        <taxon>eudicotyledons</taxon>
        <taxon>Gunneridae</taxon>
        <taxon>Pentapetalae</taxon>
        <taxon>Caryophyllales</taxon>
        <taxon>Chenopodiaceae</taxon>
        <taxon>Chenopodioideae</taxon>
        <taxon>Anserineae</taxon>
        <taxon>Spinacia</taxon>
    </lineage>
</organism>
<feature type="transmembrane region" description="Helical" evidence="6">
    <location>
        <begin position="12"/>
        <end position="37"/>
    </location>
</feature>
<dbReference type="AlphaFoldDB" id="A0A9R0K9I1"/>
<sequence>MQNTKEMTTVLQFLQILCFHPLSLPFIIFLIFLYKWINKSPAGSRKLPPSPRKLPILGNLHQLGKFPHRSLHSLSKQYGEMMLIHIGSTPFLVVSSARAASEIMKTHDIIFSNRPTSNITNKIVYDGRDIVFSPYGEYWRQLRSICVLQILSNKKVQSFQKVREEEVNLVVNIIKNSEHSPVNLSEIFIMYSSNVLCMTTFGKKYAGEVGTNFKQLLKELGEVMAVFSMGDFIPWLGWIDRLTGLEARVDKVSKEFDEFLEHVLQEHLNCRTEKEENLKDFVDLLLVVQKEKAAALHMDRNSIKAIVLDMFAAGSDTTYSLLEWAMTELLRHPQVMKELQNEVKGVVHQKAMVSEDDLEKMKYLKAVIKEVLRLHPPLPMVFRESSQDVKINGYDIAAKTQVIINAWAIQRDPNYWEEPEKFRPERFLNSSVDFKGQDFQMIPFGAGRRGCPGISFASVTAEIALANLVYSFDWKSANVAEDETSEVPENPGITSNRRDPLIAIATLNSCS</sequence>
<name>A0A9R0K9I1_SPIOL</name>
<dbReference type="PRINTS" id="PR00463">
    <property type="entry name" value="EP450I"/>
</dbReference>
<keyword evidence="7" id="KW-1185">Reference proteome</keyword>
<proteinExistence type="inferred from homology"/>
<dbReference type="PROSITE" id="PS00086">
    <property type="entry name" value="CYTOCHROME_P450"/>
    <property type="match status" value="1"/>
</dbReference>
<evidence type="ECO:0000256" key="4">
    <source>
        <dbReference type="PIRSR" id="PIRSR602401-1"/>
    </source>
</evidence>
<dbReference type="GO" id="GO:0004497">
    <property type="term" value="F:monooxygenase activity"/>
    <property type="evidence" value="ECO:0007669"/>
    <property type="project" value="UniProtKB-KW"/>
</dbReference>
<comment type="cofactor">
    <cofactor evidence="4">
        <name>heme</name>
        <dbReference type="ChEBI" id="CHEBI:30413"/>
    </cofactor>
</comment>
<dbReference type="Pfam" id="PF00067">
    <property type="entry name" value="p450"/>
    <property type="match status" value="1"/>
</dbReference>
<dbReference type="GO" id="GO:0005506">
    <property type="term" value="F:iron ion binding"/>
    <property type="evidence" value="ECO:0007669"/>
    <property type="project" value="InterPro"/>
</dbReference>
<evidence type="ECO:0000256" key="6">
    <source>
        <dbReference type="SAM" id="Phobius"/>
    </source>
</evidence>
<dbReference type="KEGG" id="soe:110802316"/>
<keyword evidence="5" id="KW-0503">Monooxygenase</keyword>
<dbReference type="InterPro" id="IPR036396">
    <property type="entry name" value="Cyt_P450_sf"/>
</dbReference>
<keyword evidence="5" id="KW-0560">Oxidoreductase</keyword>